<protein>
    <recommendedName>
        <fullName evidence="3">Sulfatase N-terminal domain-containing protein</fullName>
    </recommendedName>
</protein>
<sequence length="246" mass="28145">MSRLTNIHPIMFAIFPVFFIYSQNIHLLPLQELIFPLLLLVGFALSFWAISTFITKNSIKSGLFVSLFLVIFFSYGHIYNLLSGISVNEFELDRHRFILVPFFVAMILGIIFLIKTRRKLNNLSKITNVISVTIVLIVVFNVGVSISQENYFDNTNVEKFLGVGASNESLLDVFSENNEKTNINIKSNANPQHPDIYYIILDEYGSLPALQYFFDYDNSLFISDLKKKGFFVISPSYTNYPTTVQS</sequence>
<keyword evidence="1" id="KW-1133">Transmembrane helix</keyword>
<keyword evidence="1" id="KW-0472">Membrane</keyword>
<feature type="non-terminal residue" evidence="2">
    <location>
        <position position="246"/>
    </location>
</feature>
<accession>A0A382JDP1</accession>
<feature type="transmembrane region" description="Helical" evidence="1">
    <location>
        <begin position="33"/>
        <end position="50"/>
    </location>
</feature>
<proteinExistence type="predicted"/>
<feature type="transmembrane region" description="Helical" evidence="1">
    <location>
        <begin position="62"/>
        <end position="82"/>
    </location>
</feature>
<keyword evidence="1" id="KW-0812">Transmembrane</keyword>
<organism evidence="2">
    <name type="scientific">marine metagenome</name>
    <dbReference type="NCBI Taxonomy" id="408172"/>
    <lineage>
        <taxon>unclassified sequences</taxon>
        <taxon>metagenomes</taxon>
        <taxon>ecological metagenomes</taxon>
    </lineage>
</organism>
<evidence type="ECO:0008006" key="3">
    <source>
        <dbReference type="Google" id="ProtNLM"/>
    </source>
</evidence>
<feature type="transmembrane region" description="Helical" evidence="1">
    <location>
        <begin position="94"/>
        <end position="114"/>
    </location>
</feature>
<dbReference type="AlphaFoldDB" id="A0A382JDP1"/>
<reference evidence="2" key="1">
    <citation type="submission" date="2018-05" db="EMBL/GenBank/DDBJ databases">
        <authorList>
            <person name="Lanie J.A."/>
            <person name="Ng W.-L."/>
            <person name="Kazmierczak K.M."/>
            <person name="Andrzejewski T.M."/>
            <person name="Davidsen T.M."/>
            <person name="Wayne K.J."/>
            <person name="Tettelin H."/>
            <person name="Glass J.I."/>
            <person name="Rusch D."/>
            <person name="Podicherti R."/>
            <person name="Tsui H.-C.T."/>
            <person name="Winkler M.E."/>
        </authorList>
    </citation>
    <scope>NUCLEOTIDE SEQUENCE</scope>
</reference>
<evidence type="ECO:0000313" key="2">
    <source>
        <dbReference type="EMBL" id="SVC10404.1"/>
    </source>
</evidence>
<dbReference type="EMBL" id="UINC01073770">
    <property type="protein sequence ID" value="SVC10404.1"/>
    <property type="molecule type" value="Genomic_DNA"/>
</dbReference>
<name>A0A382JDP1_9ZZZZ</name>
<gene>
    <name evidence="2" type="ORF">METZ01_LOCUS263258</name>
</gene>
<feature type="transmembrane region" description="Helical" evidence="1">
    <location>
        <begin position="126"/>
        <end position="146"/>
    </location>
</feature>
<feature type="transmembrane region" description="Helical" evidence="1">
    <location>
        <begin position="7"/>
        <end position="27"/>
    </location>
</feature>
<evidence type="ECO:0000256" key="1">
    <source>
        <dbReference type="SAM" id="Phobius"/>
    </source>
</evidence>